<comment type="function">
    <text evidence="6 8">This protein binds to the 23S rRNA, and is important in its secondary structure. It is located near the subunit interface in the base of the L7/L12 stalk, and near the tRNA binding site of the peptidyltransferase center.</text>
</comment>
<evidence type="ECO:0000256" key="1">
    <source>
        <dbReference type="ARBA" id="ARBA00009356"/>
    </source>
</evidence>
<keyword evidence="5 6" id="KW-0687">Ribonucleoprotein</keyword>
<proteinExistence type="inferred from homology"/>
<comment type="subunit">
    <text evidence="6">Part of the 50S ribosomal subunit.</text>
</comment>
<dbReference type="PIRSF" id="PIRSF002162">
    <property type="entry name" value="Ribosomal_L6"/>
    <property type="match status" value="1"/>
</dbReference>
<evidence type="ECO:0000256" key="7">
    <source>
        <dbReference type="RuleBase" id="RU003869"/>
    </source>
</evidence>
<dbReference type="HAMAP" id="MF_01365_B">
    <property type="entry name" value="Ribosomal_uL6_B"/>
    <property type="match status" value="1"/>
</dbReference>
<keyword evidence="2 6" id="KW-0699">rRNA-binding</keyword>
<feature type="compositionally biased region" description="Gly residues" evidence="9">
    <location>
        <begin position="183"/>
        <end position="194"/>
    </location>
</feature>
<evidence type="ECO:0000259" key="10">
    <source>
        <dbReference type="Pfam" id="PF00347"/>
    </source>
</evidence>
<comment type="caution">
    <text evidence="11">The sequence shown here is derived from an EMBL/GenBank/DDBJ whole genome shotgun (WGS) entry which is preliminary data.</text>
</comment>
<dbReference type="InterPro" id="IPR036789">
    <property type="entry name" value="Ribosomal_uL6-like_a/b-dom_sf"/>
</dbReference>
<dbReference type="GO" id="GO:0003735">
    <property type="term" value="F:structural constituent of ribosome"/>
    <property type="evidence" value="ECO:0007669"/>
    <property type="project" value="UniProtKB-UniRule"/>
</dbReference>
<dbReference type="InterPro" id="IPR019906">
    <property type="entry name" value="Ribosomal_uL6_bac-type"/>
</dbReference>
<protein>
    <recommendedName>
        <fullName evidence="6">Large ribosomal subunit protein uL6</fullName>
    </recommendedName>
</protein>
<dbReference type="Pfam" id="PF00347">
    <property type="entry name" value="Ribosomal_L6"/>
    <property type="match status" value="2"/>
</dbReference>
<evidence type="ECO:0000313" key="11">
    <source>
        <dbReference type="EMBL" id="TMI82910.1"/>
    </source>
</evidence>
<dbReference type="InterPro" id="IPR000702">
    <property type="entry name" value="Ribosomal_uL6-like"/>
</dbReference>
<evidence type="ECO:0000256" key="4">
    <source>
        <dbReference type="ARBA" id="ARBA00022980"/>
    </source>
</evidence>
<evidence type="ECO:0000313" key="12">
    <source>
        <dbReference type="Proteomes" id="UP000318093"/>
    </source>
</evidence>
<evidence type="ECO:0000256" key="5">
    <source>
        <dbReference type="ARBA" id="ARBA00023274"/>
    </source>
</evidence>
<dbReference type="InterPro" id="IPR002358">
    <property type="entry name" value="Ribosomal_uL6_CS"/>
</dbReference>
<keyword evidence="4 6" id="KW-0689">Ribosomal protein</keyword>
<dbReference type="FunFam" id="3.90.930.12:FF:000001">
    <property type="entry name" value="50S ribosomal protein L6"/>
    <property type="match status" value="1"/>
</dbReference>
<dbReference type="GO" id="GO:0022625">
    <property type="term" value="C:cytosolic large ribosomal subunit"/>
    <property type="evidence" value="ECO:0007669"/>
    <property type="project" value="UniProtKB-UniRule"/>
</dbReference>
<feature type="region of interest" description="Disordered" evidence="9">
    <location>
        <begin position="173"/>
        <end position="194"/>
    </location>
</feature>
<dbReference type="PROSITE" id="PS00525">
    <property type="entry name" value="RIBOSOMAL_L6_1"/>
    <property type="match status" value="1"/>
</dbReference>
<dbReference type="AlphaFoldDB" id="A0A537JHF3"/>
<dbReference type="NCBIfam" id="TIGR03654">
    <property type="entry name" value="L6_bact"/>
    <property type="match status" value="1"/>
</dbReference>
<gene>
    <name evidence="6" type="primary">rplF</name>
    <name evidence="11" type="ORF">E6H03_04710</name>
</gene>
<dbReference type="GO" id="GO:0019843">
    <property type="term" value="F:rRNA binding"/>
    <property type="evidence" value="ECO:0007669"/>
    <property type="project" value="UniProtKB-UniRule"/>
</dbReference>
<feature type="domain" description="Large ribosomal subunit protein uL6 alpha-beta" evidence="10">
    <location>
        <begin position="91"/>
        <end position="164"/>
    </location>
</feature>
<keyword evidence="3 6" id="KW-0694">RNA-binding</keyword>
<evidence type="ECO:0000256" key="9">
    <source>
        <dbReference type="SAM" id="MobiDB-lite"/>
    </source>
</evidence>
<feature type="domain" description="Large ribosomal subunit protein uL6 alpha-beta" evidence="10">
    <location>
        <begin position="11"/>
        <end position="82"/>
    </location>
</feature>
<organism evidence="11 12">
    <name type="scientific">Candidatus Segetimicrobium genomatis</name>
    <dbReference type="NCBI Taxonomy" id="2569760"/>
    <lineage>
        <taxon>Bacteria</taxon>
        <taxon>Bacillati</taxon>
        <taxon>Candidatus Sysuimicrobiota</taxon>
        <taxon>Candidatus Sysuimicrobiia</taxon>
        <taxon>Candidatus Sysuimicrobiales</taxon>
        <taxon>Candidatus Segetimicrobiaceae</taxon>
        <taxon>Candidatus Segetimicrobium</taxon>
    </lineage>
</organism>
<dbReference type="GO" id="GO:0002181">
    <property type="term" value="P:cytoplasmic translation"/>
    <property type="evidence" value="ECO:0007669"/>
    <property type="project" value="TreeGrafter"/>
</dbReference>
<dbReference type="PANTHER" id="PTHR11655">
    <property type="entry name" value="60S/50S RIBOSOMAL PROTEIN L6/L9"/>
    <property type="match status" value="1"/>
</dbReference>
<evidence type="ECO:0000256" key="8">
    <source>
        <dbReference type="RuleBase" id="RU003870"/>
    </source>
</evidence>
<dbReference type="Proteomes" id="UP000318093">
    <property type="component" value="Unassembled WGS sequence"/>
</dbReference>
<dbReference type="FunFam" id="3.90.930.12:FF:000002">
    <property type="entry name" value="50S ribosomal protein L6"/>
    <property type="match status" value="1"/>
</dbReference>
<dbReference type="SUPFAM" id="SSF56053">
    <property type="entry name" value="Ribosomal protein L6"/>
    <property type="match status" value="2"/>
</dbReference>
<comment type="similarity">
    <text evidence="1 6 7">Belongs to the universal ribosomal protein uL6 family.</text>
</comment>
<dbReference type="PANTHER" id="PTHR11655:SF14">
    <property type="entry name" value="LARGE RIBOSOMAL SUBUNIT PROTEIN UL6M"/>
    <property type="match status" value="1"/>
</dbReference>
<name>A0A537JHF3_9BACT</name>
<evidence type="ECO:0000256" key="2">
    <source>
        <dbReference type="ARBA" id="ARBA00022730"/>
    </source>
</evidence>
<dbReference type="InterPro" id="IPR020040">
    <property type="entry name" value="Ribosomal_uL6_a/b-dom"/>
</dbReference>
<dbReference type="EMBL" id="VBAN01000137">
    <property type="protein sequence ID" value="TMI82910.1"/>
    <property type="molecule type" value="Genomic_DNA"/>
</dbReference>
<reference evidence="11 12" key="1">
    <citation type="journal article" date="2019" name="Nat. Microbiol.">
        <title>Mediterranean grassland soil C-N compound turnover is dependent on rainfall and depth, and is mediated by genomically divergent microorganisms.</title>
        <authorList>
            <person name="Diamond S."/>
            <person name="Andeer P.F."/>
            <person name="Li Z."/>
            <person name="Crits-Christoph A."/>
            <person name="Burstein D."/>
            <person name="Anantharaman K."/>
            <person name="Lane K.R."/>
            <person name="Thomas B.C."/>
            <person name="Pan C."/>
            <person name="Northen T.R."/>
            <person name="Banfield J.F."/>
        </authorList>
    </citation>
    <scope>NUCLEOTIDE SEQUENCE [LARGE SCALE GENOMIC DNA]</scope>
    <source>
        <strain evidence="11">NP_6</strain>
    </source>
</reference>
<dbReference type="Gene3D" id="3.90.930.12">
    <property type="entry name" value="Ribosomal protein L6, alpha-beta domain"/>
    <property type="match status" value="2"/>
</dbReference>
<dbReference type="PRINTS" id="PR00059">
    <property type="entry name" value="RIBOSOMALL6"/>
</dbReference>
<evidence type="ECO:0000256" key="6">
    <source>
        <dbReference type="HAMAP-Rule" id="MF_01365"/>
    </source>
</evidence>
<accession>A0A537JHF3</accession>
<evidence type="ECO:0000256" key="3">
    <source>
        <dbReference type="ARBA" id="ARBA00022884"/>
    </source>
</evidence>
<sequence length="194" mass="20175">MSRVGRLPIGIPAGVEVKVSGPVVRVAGPKGTLERSVHQAMRVAVDDGKIVVSRQSEDRFHRALHGLTRALIANMVQGVTKGYQVELEIQGVGYRAVKQGANLTLQVGFSHPVEIRPPAGVQLEAPAPNRIVVSGSDKEAVGQTAASIRAIREPDPYKGKGIRYLGERVRRKPGKAGKAVAGAGAGGGAAKGGA</sequence>